<dbReference type="Proteomes" id="UP001143856">
    <property type="component" value="Unassembled WGS sequence"/>
</dbReference>
<accession>A0ACC1P0C2</accession>
<keyword evidence="2" id="KW-1185">Reference proteome</keyword>
<name>A0ACC1P0C2_9PEZI</name>
<organism evidence="1 2">
    <name type="scientific">Xylaria curta</name>
    <dbReference type="NCBI Taxonomy" id="42375"/>
    <lineage>
        <taxon>Eukaryota</taxon>
        <taxon>Fungi</taxon>
        <taxon>Dikarya</taxon>
        <taxon>Ascomycota</taxon>
        <taxon>Pezizomycotina</taxon>
        <taxon>Sordariomycetes</taxon>
        <taxon>Xylariomycetidae</taxon>
        <taxon>Xylariales</taxon>
        <taxon>Xylariaceae</taxon>
        <taxon>Xylaria</taxon>
    </lineage>
</organism>
<reference evidence="1" key="1">
    <citation type="submission" date="2022-10" db="EMBL/GenBank/DDBJ databases">
        <title>Genome Sequence of Xylaria curta.</title>
        <authorList>
            <person name="Buettner E."/>
        </authorList>
    </citation>
    <scope>NUCLEOTIDE SEQUENCE</scope>
    <source>
        <strain evidence="1">Babe10</strain>
    </source>
</reference>
<protein>
    <submittedName>
        <fullName evidence="1">Uncharacterized protein</fullName>
    </submittedName>
</protein>
<proteinExistence type="predicted"/>
<evidence type="ECO:0000313" key="2">
    <source>
        <dbReference type="Proteomes" id="UP001143856"/>
    </source>
</evidence>
<comment type="caution">
    <text evidence="1">The sequence shown here is derived from an EMBL/GenBank/DDBJ whole genome shotgun (WGS) entry which is preliminary data.</text>
</comment>
<evidence type="ECO:0000313" key="1">
    <source>
        <dbReference type="EMBL" id="KAJ2984176.1"/>
    </source>
</evidence>
<gene>
    <name evidence="1" type="ORF">NUW58_g6131</name>
</gene>
<dbReference type="EMBL" id="JAPDGR010001323">
    <property type="protein sequence ID" value="KAJ2984176.1"/>
    <property type="molecule type" value="Genomic_DNA"/>
</dbReference>
<sequence>MAYTSGNCDFFVETDEPRRINMKDAAKILARNRQEMIANELSRLAGDEYLEDIMQHTRHMEDETLPDANLIDMQREIQWFMRPYLIDFLIEAHAAFALLPETLFLTINLLDRYCSKRVVYKQHYQLVGCAALLIAAKYGDKKDRVPQINELNNMCCGLYDSGMFTQMEMHVLNTLDWTIGHPTVDFFTQLIVAEEADDREVEHMAAYLCEIALYHRDFVSTKPSIMARASLALARAILGRPEVNDGAWDNVEHHTVVTLSQHLHQPSVTLSRKYSSPHLSRVSARLAEFLAQQAAMSRRAQQAPPSPPAEPMLTSSHSAIYNTPQKGCGAAPGPADGYMTPPITPDGMCFTAADPLNKYVPPRCPVTPTPQVPSATGYPQRQQQPQHYAAYSYDEYHGQMLGISAYARLQRPKFTLGIYYPLHREIPTSYLQKVGTNLTAYNHPLDGQFFSLPTTLVRATIWLTEVIEAVPAEALVPEATEAAIEAVAVDGRGRRGGPKDSDKEWMPVTKLGRLVKSGKIKSMEEIYLHSLPIKEYQIVDHFLPKLKDEVMKIKPVQKQTRAGQRTRFKAIVIIGDSEGHVGLGIKTSKEVATAIRAAIIIAKLSVIPVRRGYWGTNLGLPHSLPVKESGKCGSVTVRLIPAPRGTQIVASPAVKRLLQLAGIEDAYTSSSGSTKTLENTLKATFAAISNCYGFLTPELWKETKLIRSPLEEYADSLREGKKY</sequence>